<dbReference type="PANTHER" id="PTHR37015:SF2">
    <property type="entry name" value="REVERSE TRANSCRIPTASE DOMAIN-CONTAINING PROTEIN"/>
    <property type="match status" value="1"/>
</dbReference>
<protein>
    <recommendedName>
        <fullName evidence="3">Reverse transcriptase domain-containing protein</fullName>
    </recommendedName>
</protein>
<dbReference type="OrthoDB" id="74545at2759"/>
<gene>
    <name evidence="1" type="ORF">GALMADRAFT_245079</name>
</gene>
<proteinExistence type="predicted"/>
<accession>A0A067T4N1</accession>
<dbReference type="PANTHER" id="PTHR37015">
    <property type="entry name" value="REVERSE TRANSCRIPTASE DOMAIN-CONTAINING PROTEIN"/>
    <property type="match status" value="1"/>
</dbReference>
<evidence type="ECO:0000313" key="1">
    <source>
        <dbReference type="EMBL" id="KDR78086.1"/>
    </source>
</evidence>
<reference evidence="2" key="1">
    <citation type="journal article" date="2014" name="Proc. Natl. Acad. Sci. U.S.A.">
        <title>Extensive sampling of basidiomycete genomes demonstrates inadequacy of the white-rot/brown-rot paradigm for wood decay fungi.</title>
        <authorList>
            <person name="Riley R."/>
            <person name="Salamov A.A."/>
            <person name="Brown D.W."/>
            <person name="Nagy L.G."/>
            <person name="Floudas D."/>
            <person name="Held B.W."/>
            <person name="Levasseur A."/>
            <person name="Lombard V."/>
            <person name="Morin E."/>
            <person name="Otillar R."/>
            <person name="Lindquist E.A."/>
            <person name="Sun H."/>
            <person name="LaButti K.M."/>
            <person name="Schmutz J."/>
            <person name="Jabbour D."/>
            <person name="Luo H."/>
            <person name="Baker S.E."/>
            <person name="Pisabarro A.G."/>
            <person name="Walton J.D."/>
            <person name="Blanchette R.A."/>
            <person name="Henrissat B."/>
            <person name="Martin F."/>
            <person name="Cullen D."/>
            <person name="Hibbett D.S."/>
            <person name="Grigoriev I.V."/>
        </authorList>
    </citation>
    <scope>NUCLEOTIDE SEQUENCE [LARGE SCALE GENOMIC DNA]</scope>
    <source>
        <strain evidence="2">CBS 339.88</strain>
    </source>
</reference>
<organism evidence="1 2">
    <name type="scientific">Galerina marginata (strain CBS 339.88)</name>
    <dbReference type="NCBI Taxonomy" id="685588"/>
    <lineage>
        <taxon>Eukaryota</taxon>
        <taxon>Fungi</taxon>
        <taxon>Dikarya</taxon>
        <taxon>Basidiomycota</taxon>
        <taxon>Agaricomycotina</taxon>
        <taxon>Agaricomycetes</taxon>
        <taxon>Agaricomycetidae</taxon>
        <taxon>Agaricales</taxon>
        <taxon>Agaricineae</taxon>
        <taxon>Strophariaceae</taxon>
        <taxon>Galerina</taxon>
    </lineage>
</organism>
<evidence type="ECO:0000313" key="2">
    <source>
        <dbReference type="Proteomes" id="UP000027222"/>
    </source>
</evidence>
<dbReference type="STRING" id="685588.A0A067T4N1"/>
<dbReference type="HOGENOM" id="CLU_008952_0_0_1"/>
<keyword evidence="2" id="KW-1185">Reference proteome</keyword>
<name>A0A067T4N1_GALM3</name>
<dbReference type="Proteomes" id="UP000027222">
    <property type="component" value="Unassembled WGS sequence"/>
</dbReference>
<sequence length="928" mass="105729">MASKSSNAIGKSSFAQTLHFITDIKLQELEKQRLAYQAHARVIDEAHALAEKGDVLQQVEVLAKAVKSWTGSGSLQSSNIVGGKLHLYNLEFWLQQAKKDPSFNLDIARGWADTLEEHIRHNVMRFDAAKLFGNLFNEWIASGDSMALEYQAGSDTDSDAMSFEHVELGKEIRDQKEKLESIIFEDDQVDAEKLKEYLDGLFESEEAAKELESLRRNMMDFGRRLQRKLILTDDVKNTIQGILASGLMDEEKRHTLKAFDENPTVMRELVSVMNKRMNNLSSWAWPTEGTLVEFRRHLNGKYRAFTDPEIVDALLLHHIGVAWQVQLKIYLRRLFDSKAWVRPPAPSPQVKDRRIAQLRGENESFSINADRNATRRANFFLSQLHEMASKPTRYDDLVDAPETTDKDATSPAEIKRKLLHIMTTECYLNKALRGSHATICSDLEWFGPSLPHTSILTVLEFLGMPNTWLDFFKAFLSTPLCFAGDAEPRTRKRGTPISYALSVVCGEAILFIMDFAVNQRANGLYLYRMHDDLWLWDFNAKKLADGWTEMNKYAEVAGLRFNVKKTGSAYIGPRTEDHTRLPEGDIRWGFLMFDPESSRFVIDQKDVDHHIIAMRRQLATTKSVFGWINAYNKYMTFFLRNFGGTPANCFDDAHVTDMINTIARIQRELLPSTVDDGVGAIGYLRRTLGERFGVKDLPEGYFYFPIARGGLELRNTILELLALERLGKPLASYADFNATEEGGHLGGEPSDIEDEFDDDWAAEPNSGGWNVSSETDAYNSNATAEAKFAKRIDDDWRIYNGLKALWDSGLDTRRTTPGYVTDLDSFLSFEEYISLRESWNSRWGQLYKSMLESPKQRHVTLVSKVREAVGSGVGMRGWESMDWYNKWVVSMYGEGVVKKFGELEPVDSNLIPIGMVELFRTSRMKIDL</sequence>
<evidence type="ECO:0008006" key="3">
    <source>
        <dbReference type="Google" id="ProtNLM"/>
    </source>
</evidence>
<dbReference type="EMBL" id="KL142375">
    <property type="protein sequence ID" value="KDR78086.1"/>
    <property type="molecule type" value="Genomic_DNA"/>
</dbReference>
<dbReference type="AlphaFoldDB" id="A0A067T4N1"/>